<organism evidence="3 4">
    <name type="scientific">Penicillium fimorum</name>
    <dbReference type="NCBI Taxonomy" id="1882269"/>
    <lineage>
        <taxon>Eukaryota</taxon>
        <taxon>Fungi</taxon>
        <taxon>Dikarya</taxon>
        <taxon>Ascomycota</taxon>
        <taxon>Pezizomycotina</taxon>
        <taxon>Eurotiomycetes</taxon>
        <taxon>Eurotiomycetidae</taxon>
        <taxon>Eurotiales</taxon>
        <taxon>Aspergillaceae</taxon>
        <taxon>Penicillium</taxon>
    </lineage>
</organism>
<gene>
    <name evidence="3" type="ORF">N7463_003791</name>
</gene>
<dbReference type="OrthoDB" id="5403181at2759"/>
<feature type="region of interest" description="Disordered" evidence="1">
    <location>
        <begin position="42"/>
        <end position="83"/>
    </location>
</feature>
<reference evidence="3" key="1">
    <citation type="submission" date="2022-12" db="EMBL/GenBank/DDBJ databases">
        <authorList>
            <person name="Petersen C."/>
        </authorList>
    </citation>
    <scope>NUCLEOTIDE SEQUENCE</scope>
    <source>
        <strain evidence="3">IBT 29495</strain>
    </source>
</reference>
<dbReference type="PANTHER" id="PTHR19308:SF14">
    <property type="entry name" value="START DOMAIN-CONTAINING PROTEIN"/>
    <property type="match status" value="1"/>
</dbReference>
<dbReference type="EMBL" id="JAPWDS010000002">
    <property type="protein sequence ID" value="KAJ5514239.1"/>
    <property type="molecule type" value="Genomic_DNA"/>
</dbReference>
<feature type="region of interest" description="Disordered" evidence="1">
    <location>
        <begin position="353"/>
        <end position="407"/>
    </location>
</feature>
<comment type="caution">
    <text evidence="3">The sequence shown here is derived from an EMBL/GenBank/DDBJ whole genome shotgun (WGS) entry which is preliminary data.</text>
</comment>
<dbReference type="PANTHER" id="PTHR19308">
    <property type="entry name" value="PHOSPHATIDYLCHOLINE TRANSFER PROTEIN"/>
    <property type="match status" value="1"/>
</dbReference>
<evidence type="ECO:0000256" key="1">
    <source>
        <dbReference type="SAM" id="MobiDB-lite"/>
    </source>
</evidence>
<dbReference type="InterPro" id="IPR051213">
    <property type="entry name" value="START_lipid_transfer"/>
</dbReference>
<dbReference type="Pfam" id="PF11274">
    <property type="entry name" value="DUF3074"/>
    <property type="match status" value="1"/>
</dbReference>
<feature type="compositionally biased region" description="Acidic residues" evidence="1">
    <location>
        <begin position="382"/>
        <end position="401"/>
    </location>
</feature>
<feature type="compositionally biased region" description="Low complexity" evidence="1">
    <location>
        <begin position="593"/>
        <end position="606"/>
    </location>
</feature>
<keyword evidence="4" id="KW-1185">Reference proteome</keyword>
<feature type="region of interest" description="Disordered" evidence="1">
    <location>
        <begin position="459"/>
        <end position="522"/>
    </location>
</feature>
<dbReference type="InterPro" id="IPR023393">
    <property type="entry name" value="START-like_dom_sf"/>
</dbReference>
<reference evidence="3" key="2">
    <citation type="journal article" date="2023" name="IMA Fungus">
        <title>Comparative genomic study of the Penicillium genus elucidates a diverse pangenome and 15 lateral gene transfer events.</title>
        <authorList>
            <person name="Petersen C."/>
            <person name="Sorensen T."/>
            <person name="Nielsen M.R."/>
            <person name="Sondergaard T.E."/>
            <person name="Sorensen J.L."/>
            <person name="Fitzpatrick D.A."/>
            <person name="Frisvad J.C."/>
            <person name="Nielsen K.L."/>
        </authorList>
    </citation>
    <scope>NUCLEOTIDE SEQUENCE</scope>
    <source>
        <strain evidence="3">IBT 29495</strain>
    </source>
</reference>
<evidence type="ECO:0000313" key="4">
    <source>
        <dbReference type="Proteomes" id="UP001149954"/>
    </source>
</evidence>
<feature type="compositionally biased region" description="Low complexity" evidence="1">
    <location>
        <begin position="277"/>
        <end position="287"/>
    </location>
</feature>
<accession>A0A9W9Y1L3</accession>
<sequence length="726" mass="79575">MATLHEALQCLRPTSWDEVPQGPDELREYVREIFKNSRLVAESLPDPPISNSNDYPGLDATTDSSARRIVPSSARVGETDPEITELQKEWGKPLKMGGPKDNPLDVTVWKLPANDGGGSWFGRRSVHEGLPFSRWKKKLSTEYDETLKVNRKKIESGQTPDKSIRGIGAQEKIETIDVKDHDGSVLGHLIVYHVSAQFPKPTAPRDFVELIINSDYGLQAGGSQQPGRSWIMISKPCDHPGIQHRPGYTRGEYESVELIREIPKKDSSGNSSPTQRSKNNSDSSSSNLQHPEGLPEQNGAGDGEDEEMNPVEWIMVTRSDPGGSIPRWMVEKGTPRSVGADAAKFINWAIQDDKPPEQEASTGTEAANTSAGAKAKSGEIANEYDPDQADDSDSDYESLDSDGEHSHHGLIASVTGLLSTGLERLAPHVLAYGPHHEVSGDLPPADEVSYIDAEGLAHLNPKSVEQDKTSLDAGSSTSHEHDRASLSSANSEHAATAIDEVAHSNSISPEELIKMTKNGKLSHNEKELAKLAIRKREVEDKLEGIRAELDKFQISTQPRSVPGTPLKGINEVDTDTSEIRKRAATNMSSRPPSTGTQQSQSQTQDETSNEDKLSSAQTATPDPPAPLSKAASHFLSGESKLLKQLRKIESSQLKVATKIQSKQRKEAEREEKSKSKKRSEVDNLKHEVHELKKELKQLRSERQKWVDLVSSLQAENTRLAAKSEGA</sequence>
<feature type="compositionally biased region" description="Basic and acidic residues" evidence="1">
    <location>
        <begin position="663"/>
        <end position="686"/>
    </location>
</feature>
<feature type="domain" description="DUF3074" evidence="2">
    <location>
        <begin position="120"/>
        <end position="349"/>
    </location>
</feature>
<feature type="region of interest" description="Disordered" evidence="1">
    <location>
        <begin position="653"/>
        <end position="686"/>
    </location>
</feature>
<evidence type="ECO:0000259" key="2">
    <source>
        <dbReference type="Pfam" id="PF11274"/>
    </source>
</evidence>
<name>A0A9W9Y1L3_9EURO</name>
<dbReference type="CDD" id="cd14686">
    <property type="entry name" value="bZIP"/>
    <property type="match status" value="1"/>
</dbReference>
<dbReference type="Gene3D" id="3.30.530.20">
    <property type="match status" value="1"/>
</dbReference>
<protein>
    <recommendedName>
        <fullName evidence="2">DUF3074 domain-containing protein</fullName>
    </recommendedName>
</protein>
<feature type="region of interest" description="Disordered" evidence="1">
    <location>
        <begin position="548"/>
        <end position="633"/>
    </location>
</feature>
<evidence type="ECO:0000313" key="3">
    <source>
        <dbReference type="EMBL" id="KAJ5514239.1"/>
    </source>
</evidence>
<feature type="region of interest" description="Disordered" evidence="1">
    <location>
        <begin position="262"/>
        <end position="306"/>
    </location>
</feature>
<dbReference type="SUPFAM" id="SSF55961">
    <property type="entry name" value="Bet v1-like"/>
    <property type="match status" value="1"/>
</dbReference>
<proteinExistence type="predicted"/>
<feature type="compositionally biased region" description="Polar residues" evidence="1">
    <location>
        <begin position="359"/>
        <end position="371"/>
    </location>
</feature>
<dbReference type="Proteomes" id="UP001149954">
    <property type="component" value="Unassembled WGS sequence"/>
</dbReference>
<dbReference type="AlphaFoldDB" id="A0A9W9Y1L3"/>
<dbReference type="InterPro" id="IPR024500">
    <property type="entry name" value="DUF3074"/>
</dbReference>